<accession>A0ABR1WNU2</accession>
<organism evidence="3 4">
    <name type="scientific">Apiospora hydei</name>
    <dbReference type="NCBI Taxonomy" id="1337664"/>
    <lineage>
        <taxon>Eukaryota</taxon>
        <taxon>Fungi</taxon>
        <taxon>Dikarya</taxon>
        <taxon>Ascomycota</taxon>
        <taxon>Pezizomycotina</taxon>
        <taxon>Sordariomycetes</taxon>
        <taxon>Xylariomycetidae</taxon>
        <taxon>Amphisphaeriales</taxon>
        <taxon>Apiosporaceae</taxon>
        <taxon>Apiospora</taxon>
    </lineage>
</organism>
<dbReference type="EMBL" id="JAQQWN010000005">
    <property type="protein sequence ID" value="KAK8084712.1"/>
    <property type="molecule type" value="Genomic_DNA"/>
</dbReference>
<evidence type="ECO:0000256" key="1">
    <source>
        <dbReference type="SAM" id="MobiDB-lite"/>
    </source>
</evidence>
<keyword evidence="4" id="KW-1185">Reference proteome</keyword>
<name>A0ABR1WNU2_9PEZI</name>
<sequence>MKMELLLFSVAVLYASVHADCLSLPTPTKPPQSDLGGELPLTQDKDVPPMPGITAPPSVPELQVYTAHPDDEGAPEETPSGCELPDRSRDDELHRPVSVAQSIYGPKLFIGETATCQSGATFAVRGGYGACCHPTAADCQFPTGCAGQNVVGPNGMNGACSAGWTCQDAVVLQSRGSPDRNTYIMCKSGAYSQLETWYRNRFAFPQTTTAVVVVDPTSVIVHSVTSTRKRTTTTNGQSVATDEALPPPDPLRDPFKNSASRQGGQLGLQGLIAIVANILYVWA</sequence>
<evidence type="ECO:0000313" key="4">
    <source>
        <dbReference type="Proteomes" id="UP001433268"/>
    </source>
</evidence>
<feature type="signal peptide" evidence="2">
    <location>
        <begin position="1"/>
        <end position="19"/>
    </location>
</feature>
<protein>
    <submittedName>
        <fullName evidence="3">Uncharacterized protein</fullName>
    </submittedName>
</protein>
<comment type="caution">
    <text evidence="3">The sequence shown here is derived from an EMBL/GenBank/DDBJ whole genome shotgun (WGS) entry which is preliminary data.</text>
</comment>
<gene>
    <name evidence="3" type="ORF">PG997_005983</name>
</gene>
<evidence type="ECO:0000313" key="3">
    <source>
        <dbReference type="EMBL" id="KAK8084712.1"/>
    </source>
</evidence>
<reference evidence="3 4" key="1">
    <citation type="submission" date="2023-01" db="EMBL/GenBank/DDBJ databases">
        <title>Analysis of 21 Apiospora genomes using comparative genomics revels a genus with tremendous synthesis potential of carbohydrate active enzymes and secondary metabolites.</title>
        <authorList>
            <person name="Sorensen T."/>
        </authorList>
    </citation>
    <scope>NUCLEOTIDE SEQUENCE [LARGE SCALE GENOMIC DNA]</scope>
    <source>
        <strain evidence="3 4">CBS 114990</strain>
    </source>
</reference>
<dbReference type="RefSeq" id="XP_066669221.1">
    <property type="nucleotide sequence ID" value="XM_066810298.1"/>
</dbReference>
<dbReference type="GeneID" id="92043358"/>
<feature type="compositionally biased region" description="Basic and acidic residues" evidence="1">
    <location>
        <begin position="84"/>
        <end position="93"/>
    </location>
</feature>
<feature type="region of interest" description="Disordered" evidence="1">
    <location>
        <begin position="228"/>
        <end position="261"/>
    </location>
</feature>
<feature type="chain" id="PRO_5047364000" evidence="2">
    <location>
        <begin position="20"/>
        <end position="283"/>
    </location>
</feature>
<proteinExistence type="predicted"/>
<evidence type="ECO:0000256" key="2">
    <source>
        <dbReference type="SAM" id="SignalP"/>
    </source>
</evidence>
<dbReference type="Proteomes" id="UP001433268">
    <property type="component" value="Unassembled WGS sequence"/>
</dbReference>
<feature type="region of interest" description="Disordered" evidence="1">
    <location>
        <begin position="27"/>
        <end position="93"/>
    </location>
</feature>
<keyword evidence="2" id="KW-0732">Signal</keyword>